<accession>A0A367WYX9</accession>
<evidence type="ECO:0000256" key="2">
    <source>
        <dbReference type="PIRSR" id="PIRSR007531-2"/>
    </source>
</evidence>
<dbReference type="PIRSF" id="PIRSF007531">
    <property type="entry name" value="CPT"/>
    <property type="match status" value="1"/>
</dbReference>
<dbReference type="GO" id="GO:0016740">
    <property type="term" value="F:transferase activity"/>
    <property type="evidence" value="ECO:0007669"/>
    <property type="project" value="InterPro"/>
</dbReference>
<evidence type="ECO:0000256" key="1">
    <source>
        <dbReference type="PIRSR" id="PIRSR007531-1"/>
    </source>
</evidence>
<comment type="caution">
    <text evidence="3">The sequence shown here is derived from an EMBL/GenBank/DDBJ whole genome shotgun (WGS) entry which is preliminary data.</text>
</comment>
<dbReference type="Gene3D" id="3.40.50.300">
    <property type="entry name" value="P-loop containing nucleotide triphosphate hydrolases"/>
    <property type="match status" value="1"/>
</dbReference>
<feature type="active site" evidence="1">
    <location>
        <position position="34"/>
    </location>
</feature>
<dbReference type="EMBL" id="JPWI01000004">
    <property type="protein sequence ID" value="RCK46646.1"/>
    <property type="molecule type" value="Genomic_DNA"/>
</dbReference>
<dbReference type="InterPro" id="IPR027417">
    <property type="entry name" value="P-loop_NTPase"/>
</dbReference>
<dbReference type="GO" id="GO:0005524">
    <property type="term" value="F:ATP binding"/>
    <property type="evidence" value="ECO:0007669"/>
    <property type="project" value="InterPro"/>
</dbReference>
<sequence length="175" mass="19773">MFILLNGTSSAGKTSIAHALRKQLADPTLIFSRDQFHQSLPAQFWEDAALRRLIGPTLFRQFHQSLLPFCTEEQNVIIDHVLNQAEWAPEIAGIFEGVDLYFIGVKCPIEITEERERSRDDRPNGLARSQIDVVHAHGAYDFTVDTSRLSAQRCAADIINHVRNNPPTAFHRLLA</sequence>
<name>A0A367WYX9_9PROT</name>
<feature type="binding site" evidence="2">
    <location>
        <begin position="7"/>
        <end position="14"/>
    </location>
    <ligand>
        <name>ATP</name>
        <dbReference type="ChEBI" id="CHEBI:30616"/>
    </ligand>
</feature>
<dbReference type="SUPFAM" id="SSF52540">
    <property type="entry name" value="P-loop containing nucleoside triphosphate hydrolases"/>
    <property type="match status" value="1"/>
</dbReference>
<dbReference type="Proteomes" id="UP000252255">
    <property type="component" value="Unassembled WGS sequence"/>
</dbReference>
<dbReference type="Pfam" id="PF07931">
    <property type="entry name" value="CPT"/>
    <property type="match status" value="1"/>
</dbReference>
<reference evidence="3 4" key="1">
    <citation type="submission" date="2014-07" db="EMBL/GenBank/DDBJ databases">
        <title>Draft genome sequence of Thalassospira profundimaris PR54-5.</title>
        <authorList>
            <person name="Lai Q."/>
            <person name="Shao Z."/>
        </authorList>
    </citation>
    <scope>NUCLEOTIDE SEQUENCE [LARGE SCALE GENOMIC DNA]</scope>
    <source>
        <strain evidence="3 4">PR54-5</strain>
    </source>
</reference>
<gene>
    <name evidence="3" type="ORF">TH30_08630</name>
</gene>
<evidence type="ECO:0000313" key="3">
    <source>
        <dbReference type="EMBL" id="RCK46646.1"/>
    </source>
</evidence>
<protein>
    <recommendedName>
        <fullName evidence="5">Chloramphenicol phosphotransferase</fullName>
    </recommendedName>
</protein>
<dbReference type="AlphaFoldDB" id="A0A367WYX9"/>
<evidence type="ECO:0000313" key="4">
    <source>
        <dbReference type="Proteomes" id="UP000252255"/>
    </source>
</evidence>
<dbReference type="InterPro" id="IPR012853">
    <property type="entry name" value="CPT"/>
</dbReference>
<dbReference type="RefSeq" id="WP_181850186.1">
    <property type="nucleotide sequence ID" value="NZ_JPWI01000004.1"/>
</dbReference>
<organism evidence="3 4">
    <name type="scientific">Thalassospira profundimaris</name>
    <dbReference type="NCBI Taxonomy" id="502049"/>
    <lineage>
        <taxon>Bacteria</taxon>
        <taxon>Pseudomonadati</taxon>
        <taxon>Pseudomonadota</taxon>
        <taxon>Alphaproteobacteria</taxon>
        <taxon>Rhodospirillales</taxon>
        <taxon>Thalassospiraceae</taxon>
        <taxon>Thalassospira</taxon>
    </lineage>
</organism>
<evidence type="ECO:0008006" key="5">
    <source>
        <dbReference type="Google" id="ProtNLM"/>
    </source>
</evidence>
<proteinExistence type="predicted"/>